<name>A0ABR1VK23_9PEZI</name>
<gene>
    <name evidence="1" type="ORF">PG996_004929</name>
</gene>
<accession>A0ABR1VK23</accession>
<sequence>MTKGASREEQDVQKHGGADELLHGGVGLVLELADLLLGELGRCDCSQKAEVSSKLCTVGVGRMGMKASKISTYILRTL</sequence>
<proteinExistence type="predicted"/>
<comment type="caution">
    <text evidence="1">The sequence shown here is derived from an EMBL/GenBank/DDBJ whole genome shotgun (WGS) entry which is preliminary data.</text>
</comment>
<keyword evidence="2" id="KW-1185">Reference proteome</keyword>
<dbReference type="Proteomes" id="UP001446871">
    <property type="component" value="Unassembled WGS sequence"/>
</dbReference>
<dbReference type="EMBL" id="JAQQWM010000003">
    <property type="protein sequence ID" value="KAK8071581.1"/>
    <property type="molecule type" value="Genomic_DNA"/>
</dbReference>
<evidence type="ECO:0000313" key="2">
    <source>
        <dbReference type="Proteomes" id="UP001446871"/>
    </source>
</evidence>
<reference evidence="1 2" key="1">
    <citation type="submission" date="2023-01" db="EMBL/GenBank/DDBJ databases">
        <title>Analysis of 21 Apiospora genomes using comparative genomics revels a genus with tremendous synthesis potential of carbohydrate active enzymes and secondary metabolites.</title>
        <authorList>
            <person name="Sorensen T."/>
        </authorList>
    </citation>
    <scope>NUCLEOTIDE SEQUENCE [LARGE SCALE GENOMIC DNA]</scope>
    <source>
        <strain evidence="1 2">CBS 83171</strain>
    </source>
</reference>
<organism evidence="1 2">
    <name type="scientific">Apiospora saccharicola</name>
    <dbReference type="NCBI Taxonomy" id="335842"/>
    <lineage>
        <taxon>Eukaryota</taxon>
        <taxon>Fungi</taxon>
        <taxon>Dikarya</taxon>
        <taxon>Ascomycota</taxon>
        <taxon>Pezizomycotina</taxon>
        <taxon>Sordariomycetes</taxon>
        <taxon>Xylariomycetidae</taxon>
        <taxon>Amphisphaeriales</taxon>
        <taxon>Apiosporaceae</taxon>
        <taxon>Apiospora</taxon>
    </lineage>
</organism>
<protein>
    <submittedName>
        <fullName evidence="1">Uncharacterized protein</fullName>
    </submittedName>
</protein>
<evidence type="ECO:0000313" key="1">
    <source>
        <dbReference type="EMBL" id="KAK8071581.1"/>
    </source>
</evidence>